<accession>A0ABQ6I9R3</accession>
<evidence type="ECO:0000256" key="2">
    <source>
        <dbReference type="ARBA" id="ARBA00005417"/>
    </source>
</evidence>
<dbReference type="RefSeq" id="WP_348523422.1">
    <property type="nucleotide sequence ID" value="NZ_BSUN01000001.1"/>
</dbReference>
<comment type="caution">
    <text evidence="9">The sequence shown here is derived from an EMBL/GenBank/DDBJ whole genome shotgun (WGS) entry which is preliminary data.</text>
</comment>
<evidence type="ECO:0000313" key="9">
    <source>
        <dbReference type="EMBL" id="GMA34602.1"/>
    </source>
</evidence>
<dbReference type="CDD" id="cd03230">
    <property type="entry name" value="ABC_DR_subfamily_A"/>
    <property type="match status" value="1"/>
</dbReference>
<protein>
    <recommendedName>
        <fullName evidence="8">ABC transporter domain-containing protein</fullName>
    </recommendedName>
</protein>
<feature type="transmembrane region" description="Helical" evidence="7">
    <location>
        <begin position="688"/>
        <end position="714"/>
    </location>
</feature>
<feature type="transmembrane region" description="Helical" evidence="7">
    <location>
        <begin position="802"/>
        <end position="821"/>
    </location>
</feature>
<feature type="transmembrane region" description="Helical" evidence="7">
    <location>
        <begin position="593"/>
        <end position="611"/>
    </location>
</feature>
<keyword evidence="7" id="KW-0472">Membrane</keyword>
<feature type="transmembrane region" description="Helical" evidence="7">
    <location>
        <begin position="642"/>
        <end position="663"/>
    </location>
</feature>
<dbReference type="SMART" id="SM00382">
    <property type="entry name" value="AAA"/>
    <property type="match status" value="1"/>
</dbReference>
<feature type="transmembrane region" description="Helical" evidence="7">
    <location>
        <begin position="426"/>
        <end position="447"/>
    </location>
</feature>
<evidence type="ECO:0000259" key="8">
    <source>
        <dbReference type="PROSITE" id="PS50893"/>
    </source>
</evidence>
<dbReference type="EMBL" id="BSUN01000001">
    <property type="protein sequence ID" value="GMA34602.1"/>
    <property type="molecule type" value="Genomic_DNA"/>
</dbReference>
<keyword evidence="3" id="KW-0813">Transport</keyword>
<dbReference type="Gene3D" id="3.40.50.300">
    <property type="entry name" value="P-loop containing nucleotide triphosphate hydrolases"/>
    <property type="match status" value="1"/>
</dbReference>
<feature type="transmembrane region" description="Helical" evidence="7">
    <location>
        <begin position="321"/>
        <end position="342"/>
    </location>
</feature>
<dbReference type="InterPro" id="IPR017871">
    <property type="entry name" value="ABC_transporter-like_CS"/>
</dbReference>
<evidence type="ECO:0000256" key="7">
    <source>
        <dbReference type="SAM" id="Phobius"/>
    </source>
</evidence>
<evidence type="ECO:0000256" key="4">
    <source>
        <dbReference type="ARBA" id="ARBA00022741"/>
    </source>
</evidence>
<organism evidence="9 10">
    <name type="scientific">Demequina litorisediminis</name>
    <dbReference type="NCBI Taxonomy" id="1849022"/>
    <lineage>
        <taxon>Bacteria</taxon>
        <taxon>Bacillati</taxon>
        <taxon>Actinomycetota</taxon>
        <taxon>Actinomycetes</taxon>
        <taxon>Micrococcales</taxon>
        <taxon>Demequinaceae</taxon>
        <taxon>Demequina</taxon>
    </lineage>
</organism>
<feature type="transmembrane region" description="Helical" evidence="7">
    <location>
        <begin position="459"/>
        <end position="478"/>
    </location>
</feature>
<dbReference type="InterPro" id="IPR003593">
    <property type="entry name" value="AAA+_ATPase"/>
</dbReference>
<feature type="transmembrane region" description="Helical" evidence="7">
    <location>
        <begin position="380"/>
        <end position="400"/>
    </location>
</feature>
<reference evidence="10" key="1">
    <citation type="journal article" date="2019" name="Int. J. Syst. Evol. Microbiol.">
        <title>The Global Catalogue of Microorganisms (GCM) 10K type strain sequencing project: providing services to taxonomists for standard genome sequencing and annotation.</title>
        <authorList>
            <consortium name="The Broad Institute Genomics Platform"/>
            <consortium name="The Broad Institute Genome Sequencing Center for Infectious Disease"/>
            <person name="Wu L."/>
            <person name="Ma J."/>
        </authorList>
    </citation>
    <scope>NUCLEOTIDE SEQUENCE [LARGE SCALE GENOMIC DNA]</scope>
    <source>
        <strain evidence="10">NBRC 112299</strain>
    </source>
</reference>
<evidence type="ECO:0000256" key="6">
    <source>
        <dbReference type="ARBA" id="ARBA00023251"/>
    </source>
</evidence>
<gene>
    <name evidence="9" type="ORF">GCM10025876_08060</name>
</gene>
<dbReference type="PROSITE" id="PS50893">
    <property type="entry name" value="ABC_TRANSPORTER_2"/>
    <property type="match status" value="1"/>
</dbReference>
<dbReference type="InterPro" id="IPR027417">
    <property type="entry name" value="P-loop_NTPase"/>
</dbReference>
<feature type="transmembrane region" description="Helical" evidence="7">
    <location>
        <begin position="535"/>
        <end position="556"/>
    </location>
</feature>
<dbReference type="InterPro" id="IPR050763">
    <property type="entry name" value="ABC_transporter_ATP-binding"/>
</dbReference>
<feature type="transmembrane region" description="Helical" evidence="7">
    <location>
        <begin position="726"/>
        <end position="749"/>
    </location>
</feature>
<comment type="subcellular location">
    <subcellularLocation>
        <location evidence="1">Cell membrane</location>
        <topology evidence="1">Peripheral membrane protein</topology>
    </subcellularLocation>
</comment>
<name>A0ABQ6I9R3_9MICO</name>
<dbReference type="PANTHER" id="PTHR42711:SF5">
    <property type="entry name" value="ABC TRANSPORTER ATP-BINDING PROTEIN NATA"/>
    <property type="match status" value="1"/>
</dbReference>
<comment type="similarity">
    <text evidence="2">Belongs to the ABC transporter superfamily.</text>
</comment>
<evidence type="ECO:0000313" key="10">
    <source>
        <dbReference type="Proteomes" id="UP001157125"/>
    </source>
</evidence>
<keyword evidence="10" id="KW-1185">Reference proteome</keyword>
<keyword evidence="6" id="KW-0046">Antibiotic resistance</keyword>
<keyword evidence="7" id="KW-0812">Transmembrane</keyword>
<keyword evidence="5" id="KW-0067">ATP-binding</keyword>
<dbReference type="PANTHER" id="PTHR42711">
    <property type="entry name" value="ABC TRANSPORTER ATP-BINDING PROTEIN"/>
    <property type="match status" value="1"/>
</dbReference>
<evidence type="ECO:0000256" key="1">
    <source>
        <dbReference type="ARBA" id="ARBA00004202"/>
    </source>
</evidence>
<feature type="domain" description="ABC transporter" evidence="8">
    <location>
        <begin position="8"/>
        <end position="233"/>
    </location>
</feature>
<proteinExistence type="inferred from homology"/>
<evidence type="ECO:0000256" key="5">
    <source>
        <dbReference type="ARBA" id="ARBA00022840"/>
    </source>
</evidence>
<feature type="transmembrane region" description="Helical" evidence="7">
    <location>
        <begin position="490"/>
        <end position="510"/>
    </location>
</feature>
<dbReference type="Proteomes" id="UP001157125">
    <property type="component" value="Unassembled WGS sequence"/>
</dbReference>
<dbReference type="PROSITE" id="PS00211">
    <property type="entry name" value="ABC_TRANSPORTER_1"/>
    <property type="match status" value="1"/>
</dbReference>
<dbReference type="SUPFAM" id="SSF52540">
    <property type="entry name" value="P-loop containing nucleoside triphosphate hydrolases"/>
    <property type="match status" value="1"/>
</dbReference>
<keyword evidence="7" id="KW-1133">Transmembrane helix</keyword>
<sequence>MSDSTPVIEVSGLTKNFGKFTALRGLDLTVAQGEVHGFLGPNGAGKSTTIRVLLGLLKADSGDVRLLGGDPWKDVVELHRRLAYVPGDVSLWPGMTGGEAIDLLGHLRGSLDEGRRKDLVARFELDTTKRGRQYSKGNRQKVALVAALASDAELLILDEPTSGLDPLMEEVFQETVKEATGRGVSVLLSSHIMSEVENLTDRLSIIREGRIVQTGTLDDLRTDTRSTITVTLANTPDAALLGPLEDVTINGHHLVATVNPSQVGEAMTLLAQYGISNLTVEPPSLESLFLKALRRGDSMTTATVGTPTLLRTSLKHDGRSFLPWLAIVTLLSVSSVLIYDWIFPEQADRAALQQAIDSNPAIGLIFGPANDLLTTDGFNAWRSLALGGFLTAMGAIFMVVRSTRGQEDSGQAELLASGVLGRSTRLLTGVGMALIGSLAVGVIAGGLTVLCGGGAENSWLLACTWTVTGWMFTAIAAVSAQIGADARTSTAISVGTLGTLFILRGFAYSVEAPEWTIWANPLGWMQETAPAGDNLWWPLLLGIALAAVLLAVAFALEGGRDFGQGLIKPGPGPDRGRARGPWGLAWRLSKGSAITWTIAFVLLGFVFGYFATSITDLISDDSPIAAALASGAVNPDDLVGEFLVTVLSLVAIFAAIPSVQVMLRVRSEEMEDRVEPIMATATARARYYAANVALALLLPIAYMAIAGLVIAFLASGADLGVDVGEVWFQALVIVPAIWTIIGVSVLVVGARPKVAVAAWGGVAATFVITLLGPSFKFPDWALGISPLWHVPNTLVADIDWTGLGWVSLFTLGFALVGFAGFRRRDLAVE</sequence>
<dbReference type="InterPro" id="IPR003439">
    <property type="entry name" value="ABC_transporter-like_ATP-bd"/>
</dbReference>
<dbReference type="Pfam" id="PF00005">
    <property type="entry name" value="ABC_tran"/>
    <property type="match status" value="1"/>
</dbReference>
<evidence type="ECO:0000256" key="3">
    <source>
        <dbReference type="ARBA" id="ARBA00022448"/>
    </source>
</evidence>
<feature type="transmembrane region" description="Helical" evidence="7">
    <location>
        <begin position="756"/>
        <end position="775"/>
    </location>
</feature>
<keyword evidence="4" id="KW-0547">Nucleotide-binding</keyword>